<keyword evidence="3 9" id="KW-0378">Hydrolase</keyword>
<evidence type="ECO:0000256" key="6">
    <source>
        <dbReference type="ARBA" id="ARBA00023125"/>
    </source>
</evidence>
<evidence type="ECO:0000256" key="3">
    <source>
        <dbReference type="ARBA" id="ARBA00022801"/>
    </source>
</evidence>
<evidence type="ECO:0000256" key="11">
    <source>
        <dbReference type="SAM" id="Phobius"/>
    </source>
</evidence>
<dbReference type="OrthoDB" id="45140at2759"/>
<keyword evidence="7 9" id="KW-0234">DNA repair</keyword>
<gene>
    <name evidence="13" type="ORF">PSNMU_V1.4_AUG-EV-PASAV3_0015230</name>
</gene>
<organism evidence="13 14">
    <name type="scientific">Pseudo-nitzschia multistriata</name>
    <dbReference type="NCBI Taxonomy" id="183589"/>
    <lineage>
        <taxon>Eukaryota</taxon>
        <taxon>Sar</taxon>
        <taxon>Stramenopiles</taxon>
        <taxon>Ochrophyta</taxon>
        <taxon>Bacillariophyta</taxon>
        <taxon>Bacillariophyceae</taxon>
        <taxon>Bacillariophycidae</taxon>
        <taxon>Bacillariales</taxon>
        <taxon>Bacillariaceae</taxon>
        <taxon>Pseudo-nitzschia</taxon>
    </lineage>
</organism>
<feature type="domain" description="SAP" evidence="12">
    <location>
        <begin position="838"/>
        <end position="872"/>
    </location>
</feature>
<feature type="domain" description="SAP" evidence="12">
    <location>
        <begin position="794"/>
        <end position="828"/>
    </location>
</feature>
<dbReference type="AlphaFoldDB" id="A0A448YYC2"/>
<evidence type="ECO:0000256" key="7">
    <source>
        <dbReference type="ARBA" id="ARBA00023204"/>
    </source>
</evidence>
<dbReference type="PROSITE" id="PS50800">
    <property type="entry name" value="SAP"/>
    <property type="match status" value="3"/>
</dbReference>
<name>A0A448YYC2_9STRA</name>
<feature type="compositionally biased region" description="Basic and acidic residues" evidence="10">
    <location>
        <begin position="654"/>
        <end position="664"/>
    </location>
</feature>
<dbReference type="SUPFAM" id="SSF68906">
    <property type="entry name" value="SAP domain"/>
    <property type="match status" value="3"/>
</dbReference>
<evidence type="ECO:0000256" key="5">
    <source>
        <dbReference type="ARBA" id="ARBA00022840"/>
    </source>
</evidence>
<keyword evidence="14" id="KW-1185">Reference proteome</keyword>
<dbReference type="InterPro" id="IPR036361">
    <property type="entry name" value="SAP_dom_sf"/>
</dbReference>
<dbReference type="InterPro" id="IPR027417">
    <property type="entry name" value="P-loop_NTPase"/>
</dbReference>
<dbReference type="GO" id="GO:0043139">
    <property type="term" value="F:5'-3' DNA helicase activity"/>
    <property type="evidence" value="ECO:0007669"/>
    <property type="project" value="UniProtKB-EC"/>
</dbReference>
<dbReference type="InterPro" id="IPR049163">
    <property type="entry name" value="Pif1-like_2B_dom"/>
</dbReference>
<feature type="compositionally biased region" description="Basic and acidic residues" evidence="10">
    <location>
        <begin position="738"/>
        <end position="755"/>
    </location>
</feature>
<dbReference type="CDD" id="cd18037">
    <property type="entry name" value="DEXSc_Pif1_like"/>
    <property type="match status" value="1"/>
</dbReference>
<dbReference type="GO" id="GO:0005524">
    <property type="term" value="F:ATP binding"/>
    <property type="evidence" value="ECO:0007669"/>
    <property type="project" value="UniProtKB-KW"/>
</dbReference>
<dbReference type="PANTHER" id="PTHR47642">
    <property type="entry name" value="ATP-DEPENDENT DNA HELICASE"/>
    <property type="match status" value="1"/>
</dbReference>
<keyword evidence="11" id="KW-1133">Transmembrane helix</keyword>
<keyword evidence="11" id="KW-0472">Membrane</keyword>
<accession>A0A448YYC2</accession>
<reference evidence="13 14" key="1">
    <citation type="submission" date="2019-01" db="EMBL/GenBank/DDBJ databases">
        <authorList>
            <person name="Ferrante I. M."/>
        </authorList>
    </citation>
    <scope>NUCLEOTIDE SEQUENCE [LARGE SCALE GENOMIC DNA]</scope>
    <source>
        <strain evidence="13 14">B856</strain>
    </source>
</reference>
<evidence type="ECO:0000259" key="12">
    <source>
        <dbReference type="PROSITE" id="PS50800"/>
    </source>
</evidence>
<dbReference type="GO" id="GO:0000723">
    <property type="term" value="P:telomere maintenance"/>
    <property type="evidence" value="ECO:0007669"/>
    <property type="project" value="InterPro"/>
</dbReference>
<dbReference type="InterPro" id="IPR003034">
    <property type="entry name" value="SAP_dom"/>
</dbReference>
<dbReference type="Pfam" id="PF05970">
    <property type="entry name" value="PIF1"/>
    <property type="match status" value="1"/>
</dbReference>
<evidence type="ECO:0000256" key="8">
    <source>
        <dbReference type="ARBA" id="ARBA00023235"/>
    </source>
</evidence>
<dbReference type="EMBL" id="CAACVS010000039">
    <property type="protein sequence ID" value="VEU34803.1"/>
    <property type="molecule type" value="Genomic_DNA"/>
</dbReference>
<protein>
    <recommendedName>
        <fullName evidence="9">ATP-dependent DNA helicase</fullName>
        <ecNumber evidence="9">5.6.2.3</ecNumber>
    </recommendedName>
</protein>
<feature type="domain" description="SAP" evidence="12">
    <location>
        <begin position="910"/>
        <end position="944"/>
    </location>
</feature>
<feature type="compositionally biased region" description="Acidic residues" evidence="10">
    <location>
        <begin position="96"/>
        <end position="107"/>
    </location>
</feature>
<evidence type="ECO:0000256" key="10">
    <source>
        <dbReference type="SAM" id="MobiDB-lite"/>
    </source>
</evidence>
<dbReference type="EC" id="5.6.2.3" evidence="9"/>
<feature type="region of interest" description="Disordered" evidence="10">
    <location>
        <begin position="733"/>
        <end position="759"/>
    </location>
</feature>
<dbReference type="SMART" id="SM00382">
    <property type="entry name" value="AAA"/>
    <property type="match status" value="1"/>
</dbReference>
<proteinExistence type="inferred from homology"/>
<dbReference type="PANTHER" id="PTHR47642:SF5">
    <property type="entry name" value="ATP-DEPENDENT DNA HELICASE"/>
    <property type="match status" value="1"/>
</dbReference>
<dbReference type="Gene3D" id="3.40.50.300">
    <property type="entry name" value="P-loop containing nucleotide triphosphate hydrolases"/>
    <property type="match status" value="2"/>
</dbReference>
<sequence length="945" mass="106788">MRWRSHAGNRKRVRYDRSIGLVGFCCILRICLWHWGNNILVECFSLAVGRRGPPKSLDTKLLFKTTSAPTPYFGDFITEELAPYFGDDDMLKKESDDDEDFPIFEEEANPKRSDQRNRREEYTDIDHGRKFNPFAFPPFDAKKYNDDGSPAQPEDGILDDEILSAEQTLALKLITEGRNVFVTGVAGTGKSLVLRKTLEYVQEVYEPNEYVAMAPTGSTAIALEGQTVHSFAGIGIPKIYKDFKRMKTNKNIRKRWEELQVLILDEVSMISGEFFDSLSKVVSDIRNDPRPFGGIQLIVCGDFLQLPPISPRQWEVDQTVKALQEREGLETPEEARDWLFLNRGFCFQSVAWKEANFELVELNHVFRQRNEDFVRALQDIRVGNVTPETIRYLRENCERPLPENDLGIQPTILHSKNIDVARENLVDLNKLSGDTVSYEASDAVEPEKGVGPWVKKDLENNSFFRSCLAERKLQLKIGAQVMLIRNLSQNSGLVNGSRGTIVGFREVKSSSSSTGLNLLPGVTKYPVVQFKNGLQQVITPQKFQSRILGKGKCIRTAIPLKLAWAITAHKAQGLTMDYVIADVGQVFAEAQLYVALSRASDATGLEIRNFSRNRVRANALALRFHGDPEQKYPFWWDSDGSRPMILMESPSESLPEKSKKERPSETAGFGMKAQVRGVKKKTGSNAPRKTPERAEFIPRSHRTGVDKTVISATSSKTPEKLPKEQNSYRGLIEQSQVVDKKIRSSNLRKEPKKTSESLGMKRISSQTEMPIRSKPIESCEAQQDMSEQLHEPTLKSRKVVELKQMLRERGLKVSGRKAELIERLVKANGIGETHGHALEKRRVFELQCMLRAQGLKVWGTKAELIERLVTSKCIEDTNSGSNMNGKMASYWGSSRKTNTQPSEPLHEHALAGRKVFELKGMLRELGLKVTGRKSELIDRLIAENQ</sequence>
<dbReference type="CDD" id="cd18809">
    <property type="entry name" value="SF1_C_RecD"/>
    <property type="match status" value="1"/>
</dbReference>
<dbReference type="InterPro" id="IPR051055">
    <property type="entry name" value="PIF1_helicase"/>
</dbReference>
<keyword evidence="9" id="KW-0233">DNA recombination</keyword>
<comment type="catalytic activity">
    <reaction evidence="9">
        <text>ATP + H2O = ADP + phosphate + H(+)</text>
        <dbReference type="Rhea" id="RHEA:13065"/>
        <dbReference type="ChEBI" id="CHEBI:15377"/>
        <dbReference type="ChEBI" id="CHEBI:15378"/>
        <dbReference type="ChEBI" id="CHEBI:30616"/>
        <dbReference type="ChEBI" id="CHEBI:43474"/>
        <dbReference type="ChEBI" id="CHEBI:456216"/>
        <dbReference type="EC" id="5.6.2.3"/>
    </reaction>
</comment>
<feature type="transmembrane region" description="Helical" evidence="11">
    <location>
        <begin position="20"/>
        <end position="36"/>
    </location>
</feature>
<keyword evidence="11" id="KW-0812">Transmembrane</keyword>
<feature type="region of interest" description="Disordered" evidence="10">
    <location>
        <begin position="675"/>
        <end position="700"/>
    </location>
</feature>
<evidence type="ECO:0000313" key="14">
    <source>
        <dbReference type="Proteomes" id="UP000291116"/>
    </source>
</evidence>
<evidence type="ECO:0000256" key="9">
    <source>
        <dbReference type="RuleBase" id="RU363044"/>
    </source>
</evidence>
<keyword evidence="4 9" id="KW-0347">Helicase</keyword>
<keyword evidence="1 9" id="KW-0547">Nucleotide-binding</keyword>
<keyword evidence="2 9" id="KW-0227">DNA damage</keyword>
<feature type="region of interest" description="Disordered" evidence="10">
    <location>
        <begin position="95"/>
        <end position="120"/>
    </location>
</feature>
<dbReference type="InterPro" id="IPR003593">
    <property type="entry name" value="AAA+_ATPase"/>
</dbReference>
<evidence type="ECO:0000256" key="2">
    <source>
        <dbReference type="ARBA" id="ARBA00022763"/>
    </source>
</evidence>
<dbReference type="SMART" id="SM00513">
    <property type="entry name" value="SAP"/>
    <property type="match status" value="3"/>
</dbReference>
<dbReference type="Pfam" id="PF21530">
    <property type="entry name" value="Pif1_2B_dom"/>
    <property type="match status" value="1"/>
</dbReference>
<evidence type="ECO:0000256" key="4">
    <source>
        <dbReference type="ARBA" id="ARBA00022806"/>
    </source>
</evidence>
<feature type="region of interest" description="Disordered" evidence="10">
    <location>
        <begin position="649"/>
        <end position="668"/>
    </location>
</feature>
<keyword evidence="5 9" id="KW-0067">ATP-binding</keyword>
<comment type="cofactor">
    <cofactor evidence="9">
        <name>Mg(2+)</name>
        <dbReference type="ChEBI" id="CHEBI:18420"/>
    </cofactor>
</comment>
<keyword evidence="8" id="KW-0413">Isomerase</keyword>
<feature type="compositionally biased region" description="Basic and acidic residues" evidence="10">
    <location>
        <begin position="108"/>
        <end position="120"/>
    </location>
</feature>
<evidence type="ECO:0000313" key="13">
    <source>
        <dbReference type="EMBL" id="VEU34803.1"/>
    </source>
</evidence>
<dbReference type="SUPFAM" id="SSF52540">
    <property type="entry name" value="P-loop containing nucleoside triphosphate hydrolases"/>
    <property type="match status" value="2"/>
</dbReference>
<feature type="compositionally biased region" description="Basic and acidic residues" evidence="10">
    <location>
        <begin position="689"/>
        <end position="698"/>
    </location>
</feature>
<comment type="similarity">
    <text evidence="9">Belongs to the helicase family.</text>
</comment>
<dbReference type="GO" id="GO:0006281">
    <property type="term" value="P:DNA repair"/>
    <property type="evidence" value="ECO:0007669"/>
    <property type="project" value="UniProtKB-KW"/>
</dbReference>
<dbReference type="Pfam" id="PF02037">
    <property type="entry name" value="SAP"/>
    <property type="match status" value="2"/>
</dbReference>
<dbReference type="GO" id="GO:0016887">
    <property type="term" value="F:ATP hydrolysis activity"/>
    <property type="evidence" value="ECO:0007669"/>
    <property type="project" value="RHEA"/>
</dbReference>
<evidence type="ECO:0000256" key="1">
    <source>
        <dbReference type="ARBA" id="ARBA00022741"/>
    </source>
</evidence>
<keyword evidence="6" id="KW-0238">DNA-binding</keyword>
<dbReference type="Proteomes" id="UP000291116">
    <property type="component" value="Unassembled WGS sequence"/>
</dbReference>
<dbReference type="GO" id="GO:0006310">
    <property type="term" value="P:DNA recombination"/>
    <property type="evidence" value="ECO:0007669"/>
    <property type="project" value="UniProtKB-KW"/>
</dbReference>
<dbReference type="Gene3D" id="1.10.720.30">
    <property type="entry name" value="SAP domain"/>
    <property type="match status" value="3"/>
</dbReference>
<dbReference type="InterPro" id="IPR010285">
    <property type="entry name" value="DNA_helicase_pif1-like_DEAD"/>
</dbReference>